<dbReference type="InterPro" id="IPR024087">
    <property type="entry name" value="Creatininase-like_sf"/>
</dbReference>
<feature type="region of interest" description="Disordered" evidence="6">
    <location>
        <begin position="148"/>
        <end position="172"/>
    </location>
</feature>
<comment type="similarity">
    <text evidence="5">Belongs to the creatininase superfamily.</text>
</comment>
<evidence type="ECO:0000256" key="5">
    <source>
        <dbReference type="ARBA" id="ARBA00024029"/>
    </source>
</evidence>
<keyword evidence="3 7" id="KW-0378">Hydrolase</keyword>
<keyword evidence="8" id="KW-1185">Reference proteome</keyword>
<dbReference type="Proteomes" id="UP000280008">
    <property type="component" value="Unassembled WGS sequence"/>
</dbReference>
<protein>
    <submittedName>
        <fullName evidence="7">Creatinine amidohydrolase</fullName>
    </submittedName>
</protein>
<dbReference type="EMBL" id="RBKS01000001">
    <property type="protein sequence ID" value="RKR76005.1"/>
    <property type="molecule type" value="Genomic_DNA"/>
</dbReference>
<name>A0A495ILJ8_9MICO</name>
<evidence type="ECO:0000313" key="8">
    <source>
        <dbReference type="Proteomes" id="UP000280008"/>
    </source>
</evidence>
<comment type="caution">
    <text evidence="7">The sequence shown here is derived from an EMBL/GenBank/DDBJ whole genome shotgun (WGS) entry which is preliminary data.</text>
</comment>
<proteinExistence type="inferred from homology"/>
<dbReference type="Pfam" id="PF02633">
    <property type="entry name" value="Creatininase"/>
    <property type="match status" value="1"/>
</dbReference>
<dbReference type="OrthoDB" id="9801445at2"/>
<dbReference type="SUPFAM" id="SSF102215">
    <property type="entry name" value="Creatininase"/>
    <property type="match status" value="1"/>
</dbReference>
<dbReference type="PANTHER" id="PTHR35005">
    <property type="entry name" value="3-DEHYDRO-SCYLLO-INOSOSE HYDROLASE"/>
    <property type="match status" value="1"/>
</dbReference>
<evidence type="ECO:0000313" key="7">
    <source>
        <dbReference type="EMBL" id="RKR76005.1"/>
    </source>
</evidence>
<evidence type="ECO:0000256" key="2">
    <source>
        <dbReference type="ARBA" id="ARBA00022723"/>
    </source>
</evidence>
<dbReference type="PANTHER" id="PTHR35005:SF1">
    <property type="entry name" value="2-AMINO-5-FORMYLAMINO-6-RIBOSYLAMINOPYRIMIDIN-4(3H)-ONE 5'-MONOPHOSPHATE DEFORMYLASE"/>
    <property type="match status" value="1"/>
</dbReference>
<accession>A0A495ILJ8</accession>
<evidence type="ECO:0000256" key="1">
    <source>
        <dbReference type="ARBA" id="ARBA00001947"/>
    </source>
</evidence>
<dbReference type="GO" id="GO:0009231">
    <property type="term" value="P:riboflavin biosynthetic process"/>
    <property type="evidence" value="ECO:0007669"/>
    <property type="project" value="TreeGrafter"/>
</dbReference>
<dbReference type="AlphaFoldDB" id="A0A495ILJ8"/>
<comment type="cofactor">
    <cofactor evidence="1">
        <name>Zn(2+)</name>
        <dbReference type="ChEBI" id="CHEBI:29105"/>
    </cofactor>
</comment>
<organism evidence="7 8">
    <name type="scientific">Frondihabitans australicus</name>
    <dbReference type="NCBI Taxonomy" id="386892"/>
    <lineage>
        <taxon>Bacteria</taxon>
        <taxon>Bacillati</taxon>
        <taxon>Actinomycetota</taxon>
        <taxon>Actinomycetes</taxon>
        <taxon>Micrococcales</taxon>
        <taxon>Microbacteriaceae</taxon>
        <taxon>Frondihabitans</taxon>
    </lineage>
</organism>
<reference evidence="7 8" key="1">
    <citation type="submission" date="2018-10" db="EMBL/GenBank/DDBJ databases">
        <title>Sequencing the genomes of 1000 actinobacteria strains.</title>
        <authorList>
            <person name="Klenk H.-P."/>
        </authorList>
    </citation>
    <scope>NUCLEOTIDE SEQUENCE [LARGE SCALE GENOMIC DNA]</scope>
    <source>
        <strain evidence="7 8">DSM 17894</strain>
    </source>
</reference>
<keyword evidence="2" id="KW-0479">Metal-binding</keyword>
<sequence>MNRELVHLSGPALASTLGAGSIVVLPTGAIEHHGPHLPLSTDWLMADLISAAIVDEAASAGQDVWILPALAYTKSDEHFWAPGTVWLNATTLLDTVVDIGRSIAATPAKTLVFYNGHGGNIALLQVALREIRRRFGLRTFLMGPTIPSGDGVRGADGGPGLSGPDEHGFGVHGGHSETSMILHLRPDLVDLSRASRWVPPHMESLQHVKFNGGPVHFGWLSNDFGPAGVVGDASGATAAWGATLFRRSVDAGVAALAEIAAFDHPALPGTEPLHGVVDTAPLLDVPPSSP</sequence>
<dbReference type="GO" id="GO:0016811">
    <property type="term" value="F:hydrolase activity, acting on carbon-nitrogen (but not peptide) bonds, in linear amides"/>
    <property type="evidence" value="ECO:0007669"/>
    <property type="project" value="TreeGrafter"/>
</dbReference>
<feature type="compositionally biased region" description="Gly residues" evidence="6">
    <location>
        <begin position="151"/>
        <end position="161"/>
    </location>
</feature>
<dbReference type="InterPro" id="IPR003785">
    <property type="entry name" value="Creatininase/forma_Hydrolase"/>
</dbReference>
<dbReference type="Gene3D" id="3.40.50.10310">
    <property type="entry name" value="Creatininase"/>
    <property type="match status" value="1"/>
</dbReference>
<dbReference type="GO" id="GO:0046872">
    <property type="term" value="F:metal ion binding"/>
    <property type="evidence" value="ECO:0007669"/>
    <property type="project" value="UniProtKB-KW"/>
</dbReference>
<dbReference type="RefSeq" id="WP_121370881.1">
    <property type="nucleotide sequence ID" value="NZ_RBKS01000001.1"/>
</dbReference>
<gene>
    <name evidence="7" type="ORF">C8E83_3169</name>
</gene>
<evidence type="ECO:0000256" key="3">
    <source>
        <dbReference type="ARBA" id="ARBA00022801"/>
    </source>
</evidence>
<evidence type="ECO:0000256" key="4">
    <source>
        <dbReference type="ARBA" id="ARBA00022833"/>
    </source>
</evidence>
<evidence type="ECO:0000256" key="6">
    <source>
        <dbReference type="SAM" id="MobiDB-lite"/>
    </source>
</evidence>
<keyword evidence="4" id="KW-0862">Zinc</keyword>